<evidence type="ECO:0000259" key="4">
    <source>
        <dbReference type="SMART" id="SM00822"/>
    </source>
</evidence>
<keyword evidence="2" id="KW-0560">Oxidoreductase</keyword>
<evidence type="ECO:0000313" key="5">
    <source>
        <dbReference type="EMBL" id="GAF43632.1"/>
    </source>
</evidence>
<organism evidence="5 6">
    <name type="scientific">Rhodococcus wratislaviensis NBRC 100605</name>
    <dbReference type="NCBI Taxonomy" id="1219028"/>
    <lineage>
        <taxon>Bacteria</taxon>
        <taxon>Bacillati</taxon>
        <taxon>Actinomycetota</taxon>
        <taxon>Actinomycetes</taxon>
        <taxon>Mycobacteriales</taxon>
        <taxon>Nocardiaceae</taxon>
        <taxon>Rhodococcus</taxon>
    </lineage>
</organism>
<dbReference type="SUPFAM" id="SSF51735">
    <property type="entry name" value="NAD(P)-binding Rossmann-fold domains"/>
    <property type="match status" value="1"/>
</dbReference>
<reference evidence="5 6" key="1">
    <citation type="submission" date="2014-02" db="EMBL/GenBank/DDBJ databases">
        <title>Whole genome shotgun sequence of Rhodococcus wratislaviensis NBRC 100605.</title>
        <authorList>
            <person name="Hosoyama A."/>
            <person name="Tsuchikane K."/>
            <person name="Yoshida I."/>
            <person name="Ohji S."/>
            <person name="Ichikawa N."/>
            <person name="Yamazoe A."/>
            <person name="Fujita N."/>
        </authorList>
    </citation>
    <scope>NUCLEOTIDE SEQUENCE [LARGE SCALE GENOMIC DNA]</scope>
    <source>
        <strain evidence="5 6">NBRC 100605</strain>
    </source>
</reference>
<evidence type="ECO:0000256" key="2">
    <source>
        <dbReference type="ARBA" id="ARBA00023002"/>
    </source>
</evidence>
<accession>X0PYW8</accession>
<name>X0PYW8_RHOWR</name>
<dbReference type="SMART" id="SM00822">
    <property type="entry name" value="PKS_KR"/>
    <property type="match status" value="1"/>
</dbReference>
<feature type="domain" description="Ketoreductase" evidence="4">
    <location>
        <begin position="3"/>
        <end position="180"/>
    </location>
</feature>
<dbReference type="OrthoDB" id="5242868at2"/>
<protein>
    <submittedName>
        <fullName evidence="5">Putative oxidoreductase</fullName>
    </submittedName>
</protein>
<dbReference type="Pfam" id="PF00106">
    <property type="entry name" value="adh_short"/>
    <property type="match status" value="1"/>
</dbReference>
<dbReference type="PRINTS" id="PR00081">
    <property type="entry name" value="GDHRDH"/>
</dbReference>
<dbReference type="PANTHER" id="PTHR43976:SF16">
    <property type="entry name" value="SHORT-CHAIN DEHYDROGENASE_REDUCTASE FAMILY PROTEIN"/>
    <property type="match status" value="1"/>
</dbReference>
<evidence type="ECO:0000313" key="6">
    <source>
        <dbReference type="Proteomes" id="UP000019491"/>
    </source>
</evidence>
<dbReference type="AlphaFoldDB" id="X0PYW8"/>
<gene>
    <name evidence="5" type="ORF">RW1_009_00560</name>
</gene>
<dbReference type="EMBL" id="BAWF01000009">
    <property type="protein sequence ID" value="GAF43632.1"/>
    <property type="molecule type" value="Genomic_DNA"/>
</dbReference>
<comment type="caution">
    <text evidence="5">The sequence shown here is derived from an EMBL/GenBank/DDBJ whole genome shotgun (WGS) entry which is preliminary data.</text>
</comment>
<dbReference type="InterPro" id="IPR002347">
    <property type="entry name" value="SDR_fam"/>
</dbReference>
<comment type="similarity">
    <text evidence="1 3">Belongs to the short-chain dehydrogenases/reductases (SDR) family.</text>
</comment>
<proteinExistence type="inferred from homology"/>
<dbReference type="PRINTS" id="PR00080">
    <property type="entry name" value="SDRFAMILY"/>
</dbReference>
<keyword evidence="6" id="KW-1185">Reference proteome</keyword>
<dbReference type="InterPro" id="IPR051911">
    <property type="entry name" value="SDR_oxidoreductase"/>
</dbReference>
<sequence>MNRTVVITGTASGFGRESVQKFAGEGWNVVATVRKDTDLDVHKGLENVRTLLLDVNDEEADTAFADQALAQFGRVDALVNNAGYYQMGPIEASTSDQIHRQFQTNVFGLMALTKAFVPHFRKQRSGVIINLSSISADQGYPYTSVYAASKAAVAAFSEGLNIELASFGVSVKAIFPGLHATPIFEKIDNATDIPEDYLAAMDSFFNSPQSSLGSPPSVTAEVIFRAATDNRPERVRYYSGPDGEMIPRAKTLLGPEWYWEEFRTANISGPSPLWAALSPNAGGEQVEQSR</sequence>
<dbReference type="Gene3D" id="3.40.50.720">
    <property type="entry name" value="NAD(P)-binding Rossmann-like Domain"/>
    <property type="match status" value="1"/>
</dbReference>
<dbReference type="RefSeq" id="WP_037228545.1">
    <property type="nucleotide sequence ID" value="NZ_BAWF01000009.1"/>
</dbReference>
<evidence type="ECO:0000256" key="1">
    <source>
        <dbReference type="ARBA" id="ARBA00006484"/>
    </source>
</evidence>
<evidence type="ECO:0000256" key="3">
    <source>
        <dbReference type="RuleBase" id="RU000363"/>
    </source>
</evidence>
<dbReference type="GO" id="GO:0016491">
    <property type="term" value="F:oxidoreductase activity"/>
    <property type="evidence" value="ECO:0007669"/>
    <property type="project" value="UniProtKB-KW"/>
</dbReference>
<dbReference type="InterPro" id="IPR057326">
    <property type="entry name" value="KR_dom"/>
</dbReference>
<dbReference type="Proteomes" id="UP000019491">
    <property type="component" value="Unassembled WGS sequence"/>
</dbReference>
<dbReference type="PANTHER" id="PTHR43976">
    <property type="entry name" value="SHORT CHAIN DEHYDROGENASE"/>
    <property type="match status" value="1"/>
</dbReference>
<dbReference type="InterPro" id="IPR036291">
    <property type="entry name" value="NAD(P)-bd_dom_sf"/>
</dbReference>